<accession>A0A8S1L4X4</accession>
<evidence type="ECO:0000256" key="6">
    <source>
        <dbReference type="ARBA" id="ARBA00023139"/>
    </source>
</evidence>
<feature type="transmembrane region" description="Helical" evidence="10">
    <location>
        <begin position="265"/>
        <end position="286"/>
    </location>
</feature>
<keyword evidence="13" id="KW-1185">Reference proteome</keyword>
<dbReference type="Pfam" id="PF01529">
    <property type="entry name" value="DHHC"/>
    <property type="match status" value="1"/>
</dbReference>
<dbReference type="GO" id="GO:0005783">
    <property type="term" value="C:endoplasmic reticulum"/>
    <property type="evidence" value="ECO:0007669"/>
    <property type="project" value="TreeGrafter"/>
</dbReference>
<feature type="transmembrane region" description="Helical" evidence="10">
    <location>
        <begin position="298"/>
        <end position="326"/>
    </location>
</feature>
<dbReference type="PANTHER" id="PTHR22883">
    <property type="entry name" value="ZINC FINGER DHHC DOMAIN CONTAINING PROTEIN"/>
    <property type="match status" value="1"/>
</dbReference>
<evidence type="ECO:0000256" key="5">
    <source>
        <dbReference type="ARBA" id="ARBA00023136"/>
    </source>
</evidence>
<comment type="domain">
    <text evidence="10">The DHHC domain is required for palmitoyltransferase activity.</text>
</comment>
<gene>
    <name evidence="12" type="ORF">PSON_ATCC_30995.1.T0140372</name>
</gene>
<sequence>MNNIQQFYEDNETMDTKKSFEAFTICKGTIIFGAKKDLLNIIGTLSLIVALILLYLIFIFRAALDYQYNYFAITILICCIFPIITLFNVTMTEPGILIRGDLPDPKLQQQQEVEKVEQNCSEQQILSNQQHQIVQMTELQNQSENVDLPNIYTVRYCSTCKIMRPSKASHCKHCNHCVDGFDHHCFWVGTCIGFRNWRAFLLFLQSSLLSIILILSQCCLNLSQQYIDMYELWILMFQQASIPIIVIYGLYFLCGCCTQQTYLNVIILMVMFILPIVYSAILININDEYQDYRYYENPFITILVTIIMITCFCFLLPVNALNCYYISIGKTAKQAKSEDQFYSKHRILNHPIYTLSGIFRNLLYFYTYPIPLSRYTR</sequence>
<evidence type="ECO:0000256" key="4">
    <source>
        <dbReference type="ARBA" id="ARBA00022989"/>
    </source>
</evidence>
<dbReference type="GO" id="GO:0019706">
    <property type="term" value="F:protein-cysteine S-palmitoyltransferase activity"/>
    <property type="evidence" value="ECO:0007669"/>
    <property type="project" value="UniProtKB-EC"/>
</dbReference>
<evidence type="ECO:0000313" key="12">
    <source>
        <dbReference type="EMBL" id="CAD8060612.1"/>
    </source>
</evidence>
<keyword evidence="3 10" id="KW-0812">Transmembrane</keyword>
<proteinExistence type="inferred from homology"/>
<dbReference type="EMBL" id="CAJJDN010000014">
    <property type="protein sequence ID" value="CAD8060612.1"/>
    <property type="molecule type" value="Genomic_DNA"/>
</dbReference>
<dbReference type="GO" id="GO:0005794">
    <property type="term" value="C:Golgi apparatus"/>
    <property type="evidence" value="ECO:0007669"/>
    <property type="project" value="TreeGrafter"/>
</dbReference>
<keyword evidence="5 10" id="KW-0472">Membrane</keyword>
<feature type="transmembrane region" description="Helical" evidence="10">
    <location>
        <begin position="200"/>
        <end position="227"/>
    </location>
</feature>
<dbReference type="InterPro" id="IPR001594">
    <property type="entry name" value="Palmitoyltrfase_DHHC"/>
</dbReference>
<dbReference type="PROSITE" id="PS50216">
    <property type="entry name" value="DHHC"/>
    <property type="match status" value="1"/>
</dbReference>
<keyword evidence="4 10" id="KW-1133">Transmembrane helix</keyword>
<organism evidence="12 13">
    <name type="scientific">Paramecium sonneborni</name>
    <dbReference type="NCBI Taxonomy" id="65129"/>
    <lineage>
        <taxon>Eukaryota</taxon>
        <taxon>Sar</taxon>
        <taxon>Alveolata</taxon>
        <taxon>Ciliophora</taxon>
        <taxon>Intramacronucleata</taxon>
        <taxon>Oligohymenophorea</taxon>
        <taxon>Peniculida</taxon>
        <taxon>Parameciidae</taxon>
        <taxon>Paramecium</taxon>
    </lineage>
</organism>
<dbReference type="InterPro" id="IPR039859">
    <property type="entry name" value="PFA4/ZDH16/20/ERF2-like"/>
</dbReference>
<comment type="caution">
    <text evidence="12">The sequence shown here is derived from an EMBL/GenBank/DDBJ whole genome shotgun (WGS) entry which is preliminary data.</text>
</comment>
<keyword evidence="7" id="KW-0449">Lipoprotein</keyword>
<comment type="subcellular location">
    <subcellularLocation>
        <location evidence="1">Endomembrane system</location>
        <topology evidence="1">Multi-pass membrane protein</topology>
    </subcellularLocation>
</comment>
<feature type="transmembrane region" description="Helical" evidence="10">
    <location>
        <begin position="70"/>
        <end position="89"/>
    </location>
</feature>
<evidence type="ECO:0000256" key="10">
    <source>
        <dbReference type="RuleBase" id="RU079119"/>
    </source>
</evidence>
<dbReference type="AlphaFoldDB" id="A0A8S1L4X4"/>
<evidence type="ECO:0000256" key="7">
    <source>
        <dbReference type="ARBA" id="ARBA00023288"/>
    </source>
</evidence>
<evidence type="ECO:0000256" key="2">
    <source>
        <dbReference type="ARBA" id="ARBA00022679"/>
    </source>
</evidence>
<protein>
    <recommendedName>
        <fullName evidence="10">Palmitoyltransferase</fullName>
        <ecNumber evidence="10">2.3.1.225</ecNumber>
    </recommendedName>
</protein>
<name>A0A8S1L4X4_9CILI</name>
<comment type="similarity">
    <text evidence="10">Belongs to the DHHC palmitoyltransferase family.</text>
</comment>
<dbReference type="OrthoDB" id="302728at2759"/>
<dbReference type="EC" id="2.3.1.225" evidence="10"/>
<evidence type="ECO:0000256" key="1">
    <source>
        <dbReference type="ARBA" id="ARBA00004127"/>
    </source>
</evidence>
<dbReference type="GO" id="GO:0006612">
    <property type="term" value="P:protein targeting to membrane"/>
    <property type="evidence" value="ECO:0007669"/>
    <property type="project" value="TreeGrafter"/>
</dbReference>
<keyword evidence="6" id="KW-0564">Palmitate</keyword>
<evidence type="ECO:0000259" key="11">
    <source>
        <dbReference type="Pfam" id="PF01529"/>
    </source>
</evidence>
<feature type="domain" description="Palmitoyltransferase DHHC" evidence="11">
    <location>
        <begin position="155"/>
        <end position="262"/>
    </location>
</feature>
<dbReference type="PANTHER" id="PTHR22883:SF43">
    <property type="entry name" value="PALMITOYLTRANSFERASE APP"/>
    <property type="match status" value="1"/>
</dbReference>
<reference evidence="12" key="1">
    <citation type="submission" date="2021-01" db="EMBL/GenBank/DDBJ databases">
        <authorList>
            <consortium name="Genoscope - CEA"/>
            <person name="William W."/>
        </authorList>
    </citation>
    <scope>NUCLEOTIDE SEQUENCE</scope>
</reference>
<evidence type="ECO:0000256" key="8">
    <source>
        <dbReference type="ARBA" id="ARBA00023315"/>
    </source>
</evidence>
<keyword evidence="8 10" id="KW-0012">Acyltransferase</keyword>
<keyword evidence="2 10" id="KW-0808">Transferase</keyword>
<feature type="transmembrane region" description="Helical" evidence="10">
    <location>
        <begin position="233"/>
        <end position="253"/>
    </location>
</feature>
<evidence type="ECO:0000256" key="9">
    <source>
        <dbReference type="ARBA" id="ARBA00048048"/>
    </source>
</evidence>
<comment type="catalytic activity">
    <reaction evidence="9 10">
        <text>L-cysteinyl-[protein] + hexadecanoyl-CoA = S-hexadecanoyl-L-cysteinyl-[protein] + CoA</text>
        <dbReference type="Rhea" id="RHEA:36683"/>
        <dbReference type="Rhea" id="RHEA-COMP:10131"/>
        <dbReference type="Rhea" id="RHEA-COMP:11032"/>
        <dbReference type="ChEBI" id="CHEBI:29950"/>
        <dbReference type="ChEBI" id="CHEBI:57287"/>
        <dbReference type="ChEBI" id="CHEBI:57379"/>
        <dbReference type="ChEBI" id="CHEBI:74151"/>
        <dbReference type="EC" id="2.3.1.225"/>
    </reaction>
</comment>
<evidence type="ECO:0000313" key="13">
    <source>
        <dbReference type="Proteomes" id="UP000692954"/>
    </source>
</evidence>
<dbReference type="Proteomes" id="UP000692954">
    <property type="component" value="Unassembled WGS sequence"/>
</dbReference>
<feature type="transmembrane region" description="Helical" evidence="10">
    <location>
        <begin position="38"/>
        <end position="64"/>
    </location>
</feature>
<evidence type="ECO:0000256" key="3">
    <source>
        <dbReference type="ARBA" id="ARBA00022692"/>
    </source>
</evidence>